<keyword evidence="1" id="KW-0812">Transmembrane</keyword>
<feature type="transmembrane region" description="Helical" evidence="1">
    <location>
        <begin position="191"/>
        <end position="216"/>
    </location>
</feature>
<dbReference type="HOGENOM" id="CLU_1015804_0_0_1"/>
<keyword evidence="1" id="KW-0472">Membrane</keyword>
<keyword evidence="3" id="KW-1185">Reference proteome</keyword>
<name>A0A067SM08_GALM3</name>
<feature type="transmembrane region" description="Helical" evidence="1">
    <location>
        <begin position="117"/>
        <end position="139"/>
    </location>
</feature>
<accession>A0A067SM08</accession>
<proteinExistence type="predicted"/>
<sequence length="274" mass="30365">MGSFSRPTTGNAVALAPSRRIFDIHDLSFGTDLESQLVPTVSRNDYPARRSCQVFHFVMQLFCSIMWITSSLGLHRVYYTQWRLSERYGSLKGLPLNAARIFAIQFRWDSIVCRMVTVWKAIWIGCTLLLPLSVAFLQVEGVLERALTRTATLSSVVFSIAGIVSSGIYLSGKVKFTSKRIRNKWKEASSYPASAGSIEFWACLALPVSSMIWSALYSMSTLLMISWTKGAATSVKALESQSEIGFLASALFITAQILVAAAQICRALKLFTET</sequence>
<evidence type="ECO:0000313" key="2">
    <source>
        <dbReference type="EMBL" id="KDR71057.1"/>
    </source>
</evidence>
<dbReference type="EMBL" id="KL142394">
    <property type="protein sequence ID" value="KDR71057.1"/>
    <property type="molecule type" value="Genomic_DNA"/>
</dbReference>
<dbReference type="Proteomes" id="UP000027222">
    <property type="component" value="Unassembled WGS sequence"/>
</dbReference>
<feature type="transmembrane region" description="Helical" evidence="1">
    <location>
        <begin position="244"/>
        <end position="265"/>
    </location>
</feature>
<dbReference type="OrthoDB" id="3056775at2759"/>
<gene>
    <name evidence="2" type="ORF">GALMADRAFT_214076</name>
</gene>
<reference evidence="3" key="1">
    <citation type="journal article" date="2014" name="Proc. Natl. Acad. Sci. U.S.A.">
        <title>Extensive sampling of basidiomycete genomes demonstrates inadequacy of the white-rot/brown-rot paradigm for wood decay fungi.</title>
        <authorList>
            <person name="Riley R."/>
            <person name="Salamov A.A."/>
            <person name="Brown D.W."/>
            <person name="Nagy L.G."/>
            <person name="Floudas D."/>
            <person name="Held B.W."/>
            <person name="Levasseur A."/>
            <person name="Lombard V."/>
            <person name="Morin E."/>
            <person name="Otillar R."/>
            <person name="Lindquist E.A."/>
            <person name="Sun H."/>
            <person name="LaButti K.M."/>
            <person name="Schmutz J."/>
            <person name="Jabbour D."/>
            <person name="Luo H."/>
            <person name="Baker S.E."/>
            <person name="Pisabarro A.G."/>
            <person name="Walton J.D."/>
            <person name="Blanchette R.A."/>
            <person name="Henrissat B."/>
            <person name="Martin F."/>
            <person name="Cullen D."/>
            <person name="Hibbett D.S."/>
            <person name="Grigoriev I.V."/>
        </authorList>
    </citation>
    <scope>NUCLEOTIDE SEQUENCE [LARGE SCALE GENOMIC DNA]</scope>
    <source>
        <strain evidence="3">CBS 339.88</strain>
    </source>
</reference>
<evidence type="ECO:0000313" key="3">
    <source>
        <dbReference type="Proteomes" id="UP000027222"/>
    </source>
</evidence>
<evidence type="ECO:0000256" key="1">
    <source>
        <dbReference type="SAM" id="Phobius"/>
    </source>
</evidence>
<feature type="transmembrane region" description="Helical" evidence="1">
    <location>
        <begin position="54"/>
        <end position="74"/>
    </location>
</feature>
<organism evidence="2 3">
    <name type="scientific">Galerina marginata (strain CBS 339.88)</name>
    <dbReference type="NCBI Taxonomy" id="685588"/>
    <lineage>
        <taxon>Eukaryota</taxon>
        <taxon>Fungi</taxon>
        <taxon>Dikarya</taxon>
        <taxon>Basidiomycota</taxon>
        <taxon>Agaricomycotina</taxon>
        <taxon>Agaricomycetes</taxon>
        <taxon>Agaricomycetidae</taxon>
        <taxon>Agaricales</taxon>
        <taxon>Agaricineae</taxon>
        <taxon>Strophariaceae</taxon>
        <taxon>Galerina</taxon>
    </lineage>
</organism>
<keyword evidence="1" id="KW-1133">Transmembrane helix</keyword>
<feature type="transmembrane region" description="Helical" evidence="1">
    <location>
        <begin position="151"/>
        <end position="170"/>
    </location>
</feature>
<protein>
    <submittedName>
        <fullName evidence="2">Uncharacterized protein</fullName>
    </submittedName>
</protein>
<dbReference type="AlphaFoldDB" id="A0A067SM08"/>